<accession>A0A0A0CYL8</accession>
<name>A0A0A0CYL8_9PROT</name>
<feature type="domain" description="Enoyl reductase (ER)" evidence="1">
    <location>
        <begin position="11"/>
        <end position="334"/>
    </location>
</feature>
<dbReference type="Gene3D" id="3.40.50.720">
    <property type="entry name" value="NAD(P)-binding Rossmann-like Domain"/>
    <property type="match status" value="1"/>
</dbReference>
<evidence type="ECO:0000259" key="1">
    <source>
        <dbReference type="SMART" id="SM00829"/>
    </source>
</evidence>
<dbReference type="InterPro" id="IPR036291">
    <property type="entry name" value="NAD(P)-bd_dom_sf"/>
</dbReference>
<dbReference type="InterPro" id="IPR020843">
    <property type="entry name" value="ER"/>
</dbReference>
<dbReference type="Proteomes" id="UP000029995">
    <property type="component" value="Unassembled WGS sequence"/>
</dbReference>
<dbReference type="PANTHER" id="PTHR45033:SF2">
    <property type="entry name" value="ZINC-TYPE ALCOHOL DEHYDROGENASE-LIKE PROTEIN C1773.06C"/>
    <property type="match status" value="1"/>
</dbReference>
<dbReference type="InterPro" id="IPR013154">
    <property type="entry name" value="ADH-like_N"/>
</dbReference>
<dbReference type="InterPro" id="IPR052711">
    <property type="entry name" value="Zinc_ADH-like"/>
</dbReference>
<dbReference type="Gene3D" id="3.90.180.10">
    <property type="entry name" value="Medium-chain alcohol dehydrogenases, catalytic domain"/>
    <property type="match status" value="1"/>
</dbReference>
<dbReference type="InterPro" id="IPR013149">
    <property type="entry name" value="ADH-like_C"/>
</dbReference>
<organism evidence="2 3">
    <name type="scientific">Inquilinus limosus MP06</name>
    <dbReference type="NCBI Taxonomy" id="1398085"/>
    <lineage>
        <taxon>Bacteria</taxon>
        <taxon>Pseudomonadati</taxon>
        <taxon>Pseudomonadota</taxon>
        <taxon>Alphaproteobacteria</taxon>
        <taxon>Rhodospirillales</taxon>
        <taxon>Rhodospirillaceae</taxon>
        <taxon>Inquilinus</taxon>
    </lineage>
</organism>
<dbReference type="EMBL" id="JANX01000732">
    <property type="protein sequence ID" value="KGM30688.1"/>
    <property type="molecule type" value="Genomic_DNA"/>
</dbReference>
<dbReference type="RefSeq" id="WP_034847878.1">
    <property type="nucleotide sequence ID" value="NZ_JANX01000732.1"/>
</dbReference>
<proteinExistence type="predicted"/>
<evidence type="ECO:0000313" key="2">
    <source>
        <dbReference type="EMBL" id="KGM30688.1"/>
    </source>
</evidence>
<dbReference type="AlphaFoldDB" id="A0A0A0CYL8"/>
<protein>
    <submittedName>
        <fullName evidence="2">NADPH:quinone oxidoreductase</fullName>
    </submittedName>
</protein>
<dbReference type="PANTHER" id="PTHR45033">
    <property type="match status" value="1"/>
</dbReference>
<comment type="caution">
    <text evidence="2">The sequence shown here is derived from an EMBL/GenBank/DDBJ whole genome shotgun (WGS) entry which is preliminary data.</text>
</comment>
<dbReference type="SUPFAM" id="SSF50129">
    <property type="entry name" value="GroES-like"/>
    <property type="match status" value="1"/>
</dbReference>
<sequence>MKAFVIEEGEGIDRLRPVDLPVPEPRRGEVVLRMRAASLNYRDLEIVRGTYHADFPLPMVPLSDGVGEVVAVGEGVTRVKPGDRVAMTFWQGWTAGDFEGIERAVPLGGPGPGVLAEYVRLDAGGVVAVPEHLTDAEAATLPCAALTAWTSLVAEGGIKAGDTVLVQGTGGVSVFALQFAVAAGACAIVTSSSDEKLERARALGAFGTVNYRSTPDWDSSVRELTGGRGVDHVIEVSGPGTFARSLAAIRTGGQINVIGYLGGKTAEINPMQILFRRARIRGIPVGSRDSFEAMNRAIAATGLRPVIDRSFPWTEARQALRHLEAAQHFGKVVLAF</sequence>
<dbReference type="CDD" id="cd08276">
    <property type="entry name" value="MDR7"/>
    <property type="match status" value="1"/>
</dbReference>
<dbReference type="Pfam" id="PF00107">
    <property type="entry name" value="ADH_zinc_N"/>
    <property type="match status" value="1"/>
</dbReference>
<evidence type="ECO:0000313" key="3">
    <source>
        <dbReference type="Proteomes" id="UP000029995"/>
    </source>
</evidence>
<dbReference type="Pfam" id="PF08240">
    <property type="entry name" value="ADH_N"/>
    <property type="match status" value="1"/>
</dbReference>
<dbReference type="SUPFAM" id="SSF51735">
    <property type="entry name" value="NAD(P)-binding Rossmann-fold domains"/>
    <property type="match status" value="1"/>
</dbReference>
<dbReference type="SMART" id="SM00829">
    <property type="entry name" value="PKS_ER"/>
    <property type="match status" value="1"/>
</dbReference>
<reference evidence="2 3" key="1">
    <citation type="submission" date="2014-01" db="EMBL/GenBank/DDBJ databases">
        <title>Genome sequence determination for a cystic fibrosis isolate, Inquilinus limosus.</title>
        <authorList>
            <person name="Pino M."/>
            <person name="Di Conza J."/>
            <person name="Gutkind G."/>
        </authorList>
    </citation>
    <scope>NUCLEOTIDE SEQUENCE [LARGE SCALE GENOMIC DNA]</scope>
    <source>
        <strain evidence="2 3">MP06</strain>
    </source>
</reference>
<dbReference type="GO" id="GO:0016491">
    <property type="term" value="F:oxidoreductase activity"/>
    <property type="evidence" value="ECO:0007669"/>
    <property type="project" value="InterPro"/>
</dbReference>
<dbReference type="OrthoDB" id="9805663at2"/>
<gene>
    <name evidence="2" type="ORF">P409_31575</name>
</gene>
<dbReference type="InterPro" id="IPR011032">
    <property type="entry name" value="GroES-like_sf"/>
</dbReference>